<accession>A0AAV8S9B4</accession>
<keyword evidence="3" id="KW-1185">Reference proteome</keyword>
<feature type="region of interest" description="Disordered" evidence="1">
    <location>
        <begin position="565"/>
        <end position="605"/>
    </location>
</feature>
<evidence type="ECO:0000313" key="3">
    <source>
        <dbReference type="Proteomes" id="UP001159364"/>
    </source>
</evidence>
<evidence type="ECO:0008006" key="4">
    <source>
        <dbReference type="Google" id="ProtNLM"/>
    </source>
</evidence>
<protein>
    <recommendedName>
        <fullName evidence="4">LNK2</fullName>
    </recommendedName>
</protein>
<dbReference type="Proteomes" id="UP001159364">
    <property type="component" value="Linkage Group LG12"/>
</dbReference>
<name>A0AAV8S9B4_9ROSI</name>
<evidence type="ECO:0000313" key="2">
    <source>
        <dbReference type="EMBL" id="KAJ8748777.1"/>
    </source>
</evidence>
<dbReference type="EMBL" id="JAIWQS010000012">
    <property type="protein sequence ID" value="KAJ8748777.1"/>
    <property type="molecule type" value="Genomic_DNA"/>
</dbReference>
<dbReference type="PANTHER" id="PTHR33334">
    <property type="entry name" value="PROTEIN LNK1"/>
    <property type="match status" value="1"/>
</dbReference>
<feature type="region of interest" description="Disordered" evidence="1">
    <location>
        <begin position="688"/>
        <end position="707"/>
    </location>
</feature>
<organism evidence="2 3">
    <name type="scientific">Erythroxylum novogranatense</name>
    <dbReference type="NCBI Taxonomy" id="1862640"/>
    <lineage>
        <taxon>Eukaryota</taxon>
        <taxon>Viridiplantae</taxon>
        <taxon>Streptophyta</taxon>
        <taxon>Embryophyta</taxon>
        <taxon>Tracheophyta</taxon>
        <taxon>Spermatophyta</taxon>
        <taxon>Magnoliopsida</taxon>
        <taxon>eudicotyledons</taxon>
        <taxon>Gunneridae</taxon>
        <taxon>Pentapetalae</taxon>
        <taxon>rosids</taxon>
        <taxon>fabids</taxon>
        <taxon>Malpighiales</taxon>
        <taxon>Erythroxylaceae</taxon>
        <taxon>Erythroxylum</taxon>
    </lineage>
</organism>
<feature type="region of interest" description="Disordered" evidence="1">
    <location>
        <begin position="620"/>
        <end position="650"/>
    </location>
</feature>
<dbReference type="AlphaFoldDB" id="A0AAV8S9B4"/>
<sequence length="707" mass="78674">MFDWNDEELTNIIWGEAGESDDHIVPYPEATDNYSKRKQWSEEDVKSTRQKVSTTKVDMHGTRLKNSSNFEISEGTYASGSGMHSWHGLPVSHAVKTDQDSLGTSVSNNLINTSKVDSSRGEIAELDNVTGMFKNPQEAKEQGDFVDYGWANIGSFDDLDQIFRNDDSIFGSVSLPSADELWSSSKDVTNSPVKPFPMSVDSPNLEIGALRNTSEHFGIKTEYLEDDQPFSPDHGKLNDPVTHGMQSVQQIPDHIHYSGNASKPLREEQTEMINRGNNSSTNCQLTSEETVLPNELASKVHKQKKFLKSRKKLEENIMYQDVHGNWSSPETSSTQLKNHYVAPILQSSSSTVFSEHKQLQGANSLQFHQISNPFVAPSAYGGVASPYTAIPMMSHIHSREFNPQSLLSGYEASSGNMDPAKKMAHSTDKGQIMTPREKIEKLRKRQQMQALLAIQKQQQQFVHQVACCNQPIRQHYSQENGMQDVEGAIVANIESEELSSLPAFDPSSPIEQDNSSVISLTDNDFSLEDTVLFQLQDIIAKLNVGIRLCMRDSLFRLAQSALQRQCTSDTSSTNNGGRDEQVVKEETAIHNRNSKMREVETETNPIDRTVAHLLFHRPVELSGKHPSTPESPVSTKLSSEHKREGTTKLSASHLQDMKHISEQGSKSSCLLDDPESICQRKTNICFDMSENGSNNGPAGAREVEASQ</sequence>
<proteinExistence type="predicted"/>
<reference evidence="2 3" key="1">
    <citation type="submission" date="2021-09" db="EMBL/GenBank/DDBJ databases">
        <title>Genomic insights and catalytic innovation underlie evolution of tropane alkaloids biosynthesis.</title>
        <authorList>
            <person name="Wang Y.-J."/>
            <person name="Tian T."/>
            <person name="Huang J.-P."/>
            <person name="Huang S.-X."/>
        </authorList>
    </citation>
    <scope>NUCLEOTIDE SEQUENCE [LARGE SCALE GENOMIC DNA]</scope>
    <source>
        <strain evidence="2">KIB-2018</strain>
        <tissue evidence="2">Leaf</tissue>
    </source>
</reference>
<gene>
    <name evidence="2" type="ORF">K2173_011332</name>
</gene>
<dbReference type="PANTHER" id="PTHR33334:SF5">
    <property type="entry name" value="PROTEIN LNK2"/>
    <property type="match status" value="1"/>
</dbReference>
<feature type="region of interest" description="Disordered" evidence="1">
    <location>
        <begin position="36"/>
        <end position="56"/>
    </location>
</feature>
<feature type="compositionally biased region" description="Polar residues" evidence="1">
    <location>
        <begin position="565"/>
        <end position="576"/>
    </location>
</feature>
<evidence type="ECO:0000256" key="1">
    <source>
        <dbReference type="SAM" id="MobiDB-lite"/>
    </source>
</evidence>
<dbReference type="GO" id="GO:0006355">
    <property type="term" value="P:regulation of DNA-templated transcription"/>
    <property type="evidence" value="ECO:0007669"/>
    <property type="project" value="InterPro"/>
</dbReference>
<feature type="compositionally biased region" description="Polar residues" evidence="1">
    <location>
        <begin position="628"/>
        <end position="637"/>
    </location>
</feature>
<dbReference type="InterPro" id="IPR039928">
    <property type="entry name" value="LNK"/>
</dbReference>
<feature type="compositionally biased region" description="Basic and acidic residues" evidence="1">
    <location>
        <begin position="577"/>
        <end position="600"/>
    </location>
</feature>
<comment type="caution">
    <text evidence="2">The sequence shown here is derived from an EMBL/GenBank/DDBJ whole genome shotgun (WGS) entry which is preliminary data.</text>
</comment>
<dbReference type="GO" id="GO:0007623">
    <property type="term" value="P:circadian rhythm"/>
    <property type="evidence" value="ECO:0007669"/>
    <property type="project" value="InterPro"/>
</dbReference>